<evidence type="ECO:0000313" key="2">
    <source>
        <dbReference type="EMBL" id="KAK2951598.1"/>
    </source>
</evidence>
<sequence>MAFGVWDIILWLCIIFISPIAVILMNFVDDVKRSMNFLIHIIISLLCYCFTWIGGVIHAALL</sequence>
<keyword evidence="1" id="KW-0472">Membrane</keyword>
<dbReference type="Proteomes" id="UP001281761">
    <property type="component" value="Unassembled WGS sequence"/>
</dbReference>
<keyword evidence="1" id="KW-1133">Transmembrane helix</keyword>
<dbReference type="EMBL" id="JARBJD010000116">
    <property type="protein sequence ID" value="KAK2951598.1"/>
    <property type="molecule type" value="Genomic_DNA"/>
</dbReference>
<feature type="transmembrane region" description="Helical" evidence="1">
    <location>
        <begin position="37"/>
        <end position="61"/>
    </location>
</feature>
<reference evidence="2 3" key="1">
    <citation type="journal article" date="2022" name="bioRxiv">
        <title>Genomics of Preaxostyla Flagellates Illuminates Evolutionary Transitions and the Path Towards Mitochondrial Loss.</title>
        <authorList>
            <person name="Novak L.V.F."/>
            <person name="Treitli S.C."/>
            <person name="Pyrih J."/>
            <person name="Halakuc P."/>
            <person name="Pipaliya S.V."/>
            <person name="Vacek V."/>
            <person name="Brzon O."/>
            <person name="Soukal P."/>
            <person name="Eme L."/>
            <person name="Dacks J.B."/>
            <person name="Karnkowska A."/>
            <person name="Elias M."/>
            <person name="Hampl V."/>
        </authorList>
    </citation>
    <scope>NUCLEOTIDE SEQUENCE [LARGE SCALE GENOMIC DNA]</scope>
    <source>
        <strain evidence="2">NAU3</strain>
        <tissue evidence="2">Gut</tissue>
    </source>
</reference>
<protein>
    <recommendedName>
        <fullName evidence="4">Superinfection immunity protein</fullName>
    </recommendedName>
</protein>
<accession>A0ABQ9XGM0</accession>
<gene>
    <name evidence="2" type="ORF">BLNAU_13482</name>
</gene>
<evidence type="ECO:0008006" key="4">
    <source>
        <dbReference type="Google" id="ProtNLM"/>
    </source>
</evidence>
<comment type="caution">
    <text evidence="2">The sequence shown here is derived from an EMBL/GenBank/DDBJ whole genome shotgun (WGS) entry which is preliminary data.</text>
</comment>
<keyword evidence="1" id="KW-0812">Transmembrane</keyword>
<proteinExistence type="predicted"/>
<keyword evidence="3" id="KW-1185">Reference proteome</keyword>
<organism evidence="2 3">
    <name type="scientific">Blattamonas nauphoetae</name>
    <dbReference type="NCBI Taxonomy" id="2049346"/>
    <lineage>
        <taxon>Eukaryota</taxon>
        <taxon>Metamonada</taxon>
        <taxon>Preaxostyla</taxon>
        <taxon>Oxymonadida</taxon>
        <taxon>Blattamonas</taxon>
    </lineage>
</organism>
<name>A0ABQ9XGM0_9EUKA</name>
<feature type="transmembrane region" description="Helical" evidence="1">
    <location>
        <begin position="6"/>
        <end position="25"/>
    </location>
</feature>
<evidence type="ECO:0000256" key="1">
    <source>
        <dbReference type="SAM" id="Phobius"/>
    </source>
</evidence>
<evidence type="ECO:0000313" key="3">
    <source>
        <dbReference type="Proteomes" id="UP001281761"/>
    </source>
</evidence>